<feature type="coiled-coil region" evidence="1">
    <location>
        <begin position="513"/>
        <end position="572"/>
    </location>
</feature>
<proteinExistence type="predicted"/>
<feature type="coiled-coil region" evidence="1">
    <location>
        <begin position="864"/>
        <end position="894"/>
    </location>
</feature>
<accession>A0A8H5X458</accession>
<reference evidence="3 4" key="1">
    <citation type="submission" date="2020-05" db="EMBL/GenBank/DDBJ databases">
        <title>Identification and distribution of gene clusters putatively required for synthesis of sphingolipid metabolism inhibitors in phylogenetically diverse species of the filamentous fungus Fusarium.</title>
        <authorList>
            <person name="Kim H.-S."/>
            <person name="Busman M."/>
            <person name="Brown D.W."/>
            <person name="Divon H."/>
            <person name="Uhlig S."/>
            <person name="Proctor R.H."/>
        </authorList>
    </citation>
    <scope>NUCLEOTIDE SEQUENCE [LARGE SCALE GENOMIC DNA]</scope>
    <source>
        <strain evidence="3 4">NRRL 20693</strain>
    </source>
</reference>
<feature type="coiled-coil region" evidence="1">
    <location>
        <begin position="372"/>
        <end position="462"/>
    </location>
</feature>
<keyword evidence="4" id="KW-1185">Reference proteome</keyword>
<protein>
    <submittedName>
        <fullName evidence="3">Uncharacterized protein</fullName>
    </submittedName>
</protein>
<feature type="compositionally biased region" description="Basic and acidic residues" evidence="2">
    <location>
        <begin position="317"/>
        <end position="326"/>
    </location>
</feature>
<dbReference type="AlphaFoldDB" id="A0A8H5X458"/>
<dbReference type="Proteomes" id="UP000567885">
    <property type="component" value="Unassembled WGS sequence"/>
</dbReference>
<feature type="region of interest" description="Disordered" evidence="2">
    <location>
        <begin position="1"/>
        <end position="179"/>
    </location>
</feature>
<evidence type="ECO:0000256" key="2">
    <source>
        <dbReference type="SAM" id="MobiDB-lite"/>
    </source>
</evidence>
<keyword evidence="1" id="KW-0175">Coiled coil</keyword>
<dbReference type="EMBL" id="JAAGWQ010000006">
    <property type="protein sequence ID" value="KAF5680404.1"/>
    <property type="molecule type" value="Genomic_DNA"/>
</dbReference>
<evidence type="ECO:0000313" key="4">
    <source>
        <dbReference type="Proteomes" id="UP000567885"/>
    </source>
</evidence>
<feature type="compositionally biased region" description="Polar residues" evidence="2">
    <location>
        <begin position="39"/>
        <end position="50"/>
    </location>
</feature>
<name>A0A8H5X458_FUSHE</name>
<feature type="region of interest" description="Disordered" evidence="2">
    <location>
        <begin position="271"/>
        <end position="358"/>
    </location>
</feature>
<gene>
    <name evidence="3" type="ORF">FHETE_529</name>
</gene>
<organism evidence="3 4">
    <name type="scientific">Fusarium heterosporum</name>
    <dbReference type="NCBI Taxonomy" id="42747"/>
    <lineage>
        <taxon>Eukaryota</taxon>
        <taxon>Fungi</taxon>
        <taxon>Dikarya</taxon>
        <taxon>Ascomycota</taxon>
        <taxon>Pezizomycotina</taxon>
        <taxon>Sordariomycetes</taxon>
        <taxon>Hypocreomycetidae</taxon>
        <taxon>Hypocreales</taxon>
        <taxon>Nectriaceae</taxon>
        <taxon>Fusarium</taxon>
        <taxon>Fusarium heterosporum species complex</taxon>
    </lineage>
</organism>
<dbReference type="OrthoDB" id="4848543at2759"/>
<feature type="region of interest" description="Disordered" evidence="2">
    <location>
        <begin position="932"/>
        <end position="953"/>
    </location>
</feature>
<evidence type="ECO:0000313" key="3">
    <source>
        <dbReference type="EMBL" id="KAF5680404.1"/>
    </source>
</evidence>
<feature type="compositionally biased region" description="Basic and acidic residues" evidence="2">
    <location>
        <begin position="1132"/>
        <end position="1151"/>
    </location>
</feature>
<comment type="caution">
    <text evidence="3">The sequence shown here is derived from an EMBL/GenBank/DDBJ whole genome shotgun (WGS) entry which is preliminary data.</text>
</comment>
<feature type="coiled-coil region" evidence="1">
    <location>
        <begin position="729"/>
        <end position="789"/>
    </location>
</feature>
<feature type="compositionally biased region" description="Polar residues" evidence="2">
    <location>
        <begin position="1003"/>
        <end position="1015"/>
    </location>
</feature>
<feature type="region of interest" description="Disordered" evidence="2">
    <location>
        <begin position="1123"/>
        <end position="1157"/>
    </location>
</feature>
<feature type="region of interest" description="Disordered" evidence="2">
    <location>
        <begin position="997"/>
        <end position="1016"/>
    </location>
</feature>
<sequence>MGVSPGSRPPEPFSREPSLTSSGQVEDERDFDKLESIIPDSQTASRTFTTELPRKRFSMPEEEVSLSTMSRGFCFGEKEAPRPGQFSERPKLKKSQQALETLRFFPKPTDFLSGRSPASPRHAPVLSIPRPAAPLDLPEFMLAERNPSSESPPTIRDDESTSPPNEIERYPSISLPEKAFHGGKVTGMTVVCIDSSGLLSNEPPATSIKTLPAKSGLVSSSSQRVEVTAQEKEKDLEQMRGRVEVSSFQSNDRELRLEELKLPLPHIVRVSRNQHHSSPSNACGDLEAPVPQTPRNIRRQDYCSHSHRSGQPSSRSEYQRDSDTHRAISQSRSSNISKKRSSRGKVQSQPTNDQDRKKVAMQNVAQHWNECLQIAEAERHEALRKIARLKKKIGHINEALYESMLDVSAKDSTIQESEARCKTLEAERTLAETKRETMQTELEALRSDLITSQNRAKSLQEKYCKSRAKLNEAIAEQQDLFSRARSLHQETHEELQKERDRRATDAKTVELALEASQKKREELRDCIEKYRAETEQEMGKKIHTISELRTRLEGQQQELVRERDAKVDLQARLETESTLLDNITKIHDDIGTLKNSNDKQRERSEEIDKMASCFSQKLDLMSDQLNTQTKDQLTIDTVKSMMGNLEANIISRLHDGIVEQRRAHSKDQRWREETRRALDEHLCNVSVRTLETQKICNETNAILSELTASHSAWQEGFQIRHSTEFIKQLENRELKIGRLEETLRQVSQDWSKKLDVIRSTMRNSDEQAKECLQKAIREIRTALEDKLQKEKTASEKDISRSEAIQGVVKAHLEQVNLQIERLSSNHPESQFLHKALAEEREKTHALQGQVARFESDSGISDELYQRQRQDLQAIEALKSQLQDMSEQVPRAETLNTTFNKMVDLNQMLQSTALYLSKERHWVDEQLVISSQDASPHNPLQNNTGTESAYFSGNRSEKPVIRLPTQGTDINLSTSLSDFSSLNVQSQGERYRRKVTVASPALEASSTAHPPSVTQEQLRRREAILPRSILRSATTLSQESEPSRAYMNQSQYNRPVMAKRSSVTGFTNPAMVEQIRSGLVQPKIKYPGWEFLTMEDFAKEIQPNSKDDVKSGDKHSIAVAGEAENIAPAMKRVKSEEPQDRSEHAGERDMHRPLMLRTRHVIRKTYSKKQCD</sequence>
<evidence type="ECO:0000256" key="1">
    <source>
        <dbReference type="SAM" id="Coils"/>
    </source>
</evidence>